<dbReference type="OrthoDB" id="7573407at2"/>
<name>A0A0S3EUD0_9SPHN</name>
<accession>A0A0S3EUD0</accession>
<dbReference type="KEGG" id="sbd:ATN00_00575"/>
<evidence type="ECO:0000313" key="1">
    <source>
        <dbReference type="EMBL" id="ALR19033.1"/>
    </source>
</evidence>
<protein>
    <submittedName>
        <fullName evidence="1">Uncharacterized protein</fullName>
    </submittedName>
</protein>
<proteinExistence type="predicted"/>
<dbReference type="RefSeq" id="WP_062060893.1">
    <property type="nucleotide sequence ID" value="NZ_CP013264.1"/>
</dbReference>
<dbReference type="STRING" id="1332080.ATN00_00575"/>
<organism evidence="1 2">
    <name type="scientific">Sphingobium baderi</name>
    <dbReference type="NCBI Taxonomy" id="1332080"/>
    <lineage>
        <taxon>Bacteria</taxon>
        <taxon>Pseudomonadati</taxon>
        <taxon>Pseudomonadota</taxon>
        <taxon>Alphaproteobacteria</taxon>
        <taxon>Sphingomonadales</taxon>
        <taxon>Sphingomonadaceae</taxon>
        <taxon>Sphingobium</taxon>
    </lineage>
</organism>
<gene>
    <name evidence="1" type="ORF">ATN00_00575</name>
</gene>
<dbReference type="AlphaFoldDB" id="A0A0S3EUD0"/>
<dbReference type="EMBL" id="CP013264">
    <property type="protein sequence ID" value="ALR19033.1"/>
    <property type="molecule type" value="Genomic_DNA"/>
</dbReference>
<sequence>MTDAAALPNWPARLGEDLAAAYLGVSKTNFRGKWQSRQYPQPVRDGNRLLWSRVQLDRFVEAQFGLTGANEQGDDSWADLR</sequence>
<reference evidence="1 2" key="1">
    <citation type="submission" date="2015-11" db="EMBL/GenBank/DDBJ databases">
        <title>A Two-component Flavoprotein Monooxygenase System MeaXY Responsible for para-Hydroxylation of 2-Methyl-6-ethylaniline and 2,6-Diethylaniline in Sphingobium baderi DE-13.</title>
        <authorList>
            <person name="Cheng M."/>
            <person name="Meng Q."/>
            <person name="Yang Y."/>
            <person name="Chu C."/>
            <person name="Yan X."/>
            <person name="He J."/>
            <person name="Li S."/>
        </authorList>
    </citation>
    <scope>NUCLEOTIDE SEQUENCE [LARGE SCALE GENOMIC DNA]</scope>
    <source>
        <strain evidence="1 2">DE-13</strain>
    </source>
</reference>
<keyword evidence="2" id="KW-1185">Reference proteome</keyword>
<evidence type="ECO:0000313" key="2">
    <source>
        <dbReference type="Proteomes" id="UP000056968"/>
    </source>
</evidence>
<dbReference type="Proteomes" id="UP000056968">
    <property type="component" value="Chromosome"/>
</dbReference>